<dbReference type="SUPFAM" id="SSF53474">
    <property type="entry name" value="alpha/beta-Hydrolases"/>
    <property type="match status" value="1"/>
</dbReference>
<dbReference type="EMBL" id="BAABLX010000029">
    <property type="protein sequence ID" value="GAA4951475.1"/>
    <property type="molecule type" value="Genomic_DNA"/>
</dbReference>
<sequence>MATQCVFMHGGGQGSWVWAPLISALKNRARGAIKGAITDAITTVALDVPGCGTKRDRKTDDLTLPDVADELITELENQGLSQVILVGHSQAGQLMAQMALRKPGLFSQLVFIACSIPLPGQTVMQMLGTSLHGENDAEVGWPLSPAESDITSRYQAMFCNDMSDQQSKAFFQQLGYDNWPAKTYAFTDWQTEHLASIPSTFVLCRQDQSLPLNWQKIFANRFKANTTLSIDAGHQAMLTQPESLAKLLWLHWQGR</sequence>
<dbReference type="InterPro" id="IPR029058">
    <property type="entry name" value="AB_hydrolase_fold"/>
</dbReference>
<dbReference type="Proteomes" id="UP001409585">
    <property type="component" value="Unassembled WGS sequence"/>
</dbReference>
<dbReference type="GO" id="GO:0016787">
    <property type="term" value="F:hydrolase activity"/>
    <property type="evidence" value="ECO:0007669"/>
    <property type="project" value="UniProtKB-KW"/>
</dbReference>
<dbReference type="Gene3D" id="3.40.50.1820">
    <property type="entry name" value="alpha/beta hydrolase"/>
    <property type="match status" value="1"/>
</dbReference>
<keyword evidence="3" id="KW-1185">Reference proteome</keyword>
<keyword evidence="2" id="KW-0378">Hydrolase</keyword>
<accession>A0AAV3U663</accession>
<name>A0AAV3U663_9ALTE</name>
<protein>
    <submittedName>
        <fullName evidence="2">Alpha/beta hydrolase</fullName>
    </submittedName>
</protein>
<dbReference type="Pfam" id="PF12697">
    <property type="entry name" value="Abhydrolase_6"/>
    <property type="match status" value="1"/>
</dbReference>
<dbReference type="InterPro" id="IPR052897">
    <property type="entry name" value="Sec-Metab_Biosynth_Hydrolase"/>
</dbReference>
<dbReference type="AlphaFoldDB" id="A0AAV3U663"/>
<dbReference type="PANTHER" id="PTHR37017:SF11">
    <property type="entry name" value="ESTERASE_LIPASE_THIOESTERASE DOMAIN-CONTAINING PROTEIN"/>
    <property type="match status" value="1"/>
</dbReference>
<comment type="caution">
    <text evidence="2">The sequence shown here is derived from an EMBL/GenBank/DDBJ whole genome shotgun (WGS) entry which is preliminary data.</text>
</comment>
<evidence type="ECO:0000313" key="3">
    <source>
        <dbReference type="Proteomes" id="UP001409585"/>
    </source>
</evidence>
<feature type="domain" description="AB hydrolase-1" evidence="1">
    <location>
        <begin position="6"/>
        <end position="246"/>
    </location>
</feature>
<evidence type="ECO:0000259" key="1">
    <source>
        <dbReference type="Pfam" id="PF12697"/>
    </source>
</evidence>
<reference evidence="3" key="1">
    <citation type="journal article" date="2019" name="Int. J. Syst. Evol. Microbiol.">
        <title>The Global Catalogue of Microorganisms (GCM) 10K type strain sequencing project: providing services to taxonomists for standard genome sequencing and annotation.</title>
        <authorList>
            <consortium name="The Broad Institute Genomics Platform"/>
            <consortium name="The Broad Institute Genome Sequencing Center for Infectious Disease"/>
            <person name="Wu L."/>
            <person name="Ma J."/>
        </authorList>
    </citation>
    <scope>NUCLEOTIDE SEQUENCE [LARGE SCALE GENOMIC DNA]</scope>
    <source>
        <strain evidence="3">JCM 19134</strain>
    </source>
</reference>
<proteinExistence type="predicted"/>
<evidence type="ECO:0000313" key="2">
    <source>
        <dbReference type="EMBL" id="GAA4951475.1"/>
    </source>
</evidence>
<dbReference type="RefSeq" id="WP_345425413.1">
    <property type="nucleotide sequence ID" value="NZ_AP031496.1"/>
</dbReference>
<organism evidence="2 3">
    <name type="scientific">Halioxenophilus aromaticivorans</name>
    <dbReference type="NCBI Taxonomy" id="1306992"/>
    <lineage>
        <taxon>Bacteria</taxon>
        <taxon>Pseudomonadati</taxon>
        <taxon>Pseudomonadota</taxon>
        <taxon>Gammaproteobacteria</taxon>
        <taxon>Alteromonadales</taxon>
        <taxon>Alteromonadaceae</taxon>
        <taxon>Halioxenophilus</taxon>
    </lineage>
</organism>
<dbReference type="InterPro" id="IPR000073">
    <property type="entry name" value="AB_hydrolase_1"/>
</dbReference>
<dbReference type="PANTHER" id="PTHR37017">
    <property type="entry name" value="AB HYDROLASE-1 DOMAIN-CONTAINING PROTEIN-RELATED"/>
    <property type="match status" value="1"/>
</dbReference>
<gene>
    <name evidence="2" type="ORF">GCM10025791_34960</name>
</gene>